<accession>I4EFF5</accession>
<protein>
    <submittedName>
        <fullName evidence="1">Uncharacterized protein</fullName>
    </submittedName>
</protein>
<evidence type="ECO:0000313" key="1">
    <source>
        <dbReference type="EMBL" id="CCF83417.1"/>
    </source>
</evidence>
<organism evidence="1 2">
    <name type="scientific">Nitrolancea hollandica Lb</name>
    <dbReference type="NCBI Taxonomy" id="1129897"/>
    <lineage>
        <taxon>Bacteria</taxon>
        <taxon>Pseudomonadati</taxon>
        <taxon>Thermomicrobiota</taxon>
        <taxon>Thermomicrobia</taxon>
        <taxon>Sphaerobacterales</taxon>
        <taxon>Sphaerobacterineae</taxon>
        <taxon>Sphaerobacteraceae</taxon>
        <taxon>Nitrolancea</taxon>
    </lineage>
</organism>
<name>I4EFF5_9BACT</name>
<dbReference type="AlphaFoldDB" id="I4EFF5"/>
<proteinExistence type="predicted"/>
<dbReference type="Proteomes" id="UP000004221">
    <property type="component" value="Unassembled WGS sequence"/>
</dbReference>
<reference evidence="1 2" key="1">
    <citation type="journal article" date="2012" name="ISME J.">
        <title>Nitrification expanded: discovery, physiology and genomics of a nitrite-oxidizing bacterium from the phylum Chloroflexi.</title>
        <authorList>
            <person name="Sorokin D.Y."/>
            <person name="Lucker S."/>
            <person name="Vejmelkova D."/>
            <person name="Kostrikina N.A."/>
            <person name="Kleerebezem R."/>
            <person name="Rijpstra W.I."/>
            <person name="Damste J.S."/>
            <person name="Le Paslier D."/>
            <person name="Muyzer G."/>
            <person name="Wagner M."/>
            <person name="van Loosdrecht M.C."/>
            <person name="Daims H."/>
        </authorList>
    </citation>
    <scope>NUCLEOTIDE SEQUENCE [LARGE SCALE GENOMIC DNA]</scope>
    <source>
        <strain evidence="2">none</strain>
    </source>
</reference>
<sequence>MRHPAPPFTLISLALRLAFGDALTRARQAAPPPGPDAGVPLAVPGEYSALRCRTGR</sequence>
<comment type="caution">
    <text evidence="1">The sequence shown here is derived from an EMBL/GenBank/DDBJ whole genome shotgun (WGS) entry which is preliminary data.</text>
</comment>
<gene>
    <name evidence="1" type="ORF">NITHO_2280010</name>
</gene>
<evidence type="ECO:0000313" key="2">
    <source>
        <dbReference type="Proteomes" id="UP000004221"/>
    </source>
</evidence>
<keyword evidence="2" id="KW-1185">Reference proteome</keyword>
<dbReference type="EMBL" id="CAGS01000144">
    <property type="protein sequence ID" value="CCF83417.1"/>
    <property type="molecule type" value="Genomic_DNA"/>
</dbReference>